<reference evidence="2" key="1">
    <citation type="submission" date="2016-12" db="EMBL/GenBank/DDBJ databases">
        <authorList>
            <person name="Varghese N."/>
            <person name="Submissions S."/>
        </authorList>
    </citation>
    <scope>NUCLEOTIDE SEQUENCE [LARGE SCALE GENOMIC DNA]</scope>
    <source>
        <strain evidence="2">DSM 45599</strain>
    </source>
</reference>
<organism evidence="1 2">
    <name type="scientific">Micromonospora cremea</name>
    <dbReference type="NCBI Taxonomy" id="709881"/>
    <lineage>
        <taxon>Bacteria</taxon>
        <taxon>Bacillati</taxon>
        <taxon>Actinomycetota</taxon>
        <taxon>Actinomycetes</taxon>
        <taxon>Micromonosporales</taxon>
        <taxon>Micromonosporaceae</taxon>
        <taxon>Micromonospora</taxon>
    </lineage>
</organism>
<dbReference type="STRING" id="709881.SAMN04489832_5345"/>
<dbReference type="OrthoDB" id="4689146at2"/>
<dbReference type="Proteomes" id="UP000185124">
    <property type="component" value="Unassembled WGS sequence"/>
</dbReference>
<evidence type="ECO:0000313" key="1">
    <source>
        <dbReference type="EMBL" id="SIN32127.1"/>
    </source>
</evidence>
<gene>
    <name evidence="1" type="ORF">SAMN04489832_5345</name>
</gene>
<proteinExistence type="predicted"/>
<dbReference type="EMBL" id="FSQT01000002">
    <property type="protein sequence ID" value="SIN32127.1"/>
    <property type="molecule type" value="Genomic_DNA"/>
</dbReference>
<keyword evidence="2" id="KW-1185">Reference proteome</keyword>
<sequence length="102" mass="10532">MAYGILSAIAHTLAGAALGGWLGGPLGLLVGAALGLLPGMIFGRAIASTRVYRPDVKGFLLFVVDHTWSLPNTVVGAIYLGPHLAAGHSLDEATSRHSCRLN</sequence>
<accession>A0A1N6ADI7</accession>
<dbReference type="AlphaFoldDB" id="A0A1N6ADI7"/>
<name>A0A1N6ADI7_9ACTN</name>
<dbReference type="RefSeq" id="WP_074316430.1">
    <property type="nucleotide sequence ID" value="NZ_FSQT01000002.1"/>
</dbReference>
<evidence type="ECO:0000313" key="2">
    <source>
        <dbReference type="Proteomes" id="UP000185124"/>
    </source>
</evidence>
<protein>
    <submittedName>
        <fullName evidence="1">Uncharacterized protein</fullName>
    </submittedName>
</protein>